<name>A0A0C6P3A6_BORBO</name>
<evidence type="ECO:0000256" key="1">
    <source>
        <dbReference type="ARBA" id="ARBA00006987"/>
    </source>
</evidence>
<organism evidence="3 4">
    <name type="scientific">Bordetella bronchiseptica 253</name>
    <dbReference type="NCBI Taxonomy" id="568707"/>
    <lineage>
        <taxon>Bacteria</taxon>
        <taxon>Pseudomonadati</taxon>
        <taxon>Pseudomonadota</taxon>
        <taxon>Betaproteobacteria</taxon>
        <taxon>Burkholderiales</taxon>
        <taxon>Alcaligenaceae</taxon>
        <taxon>Bordetella</taxon>
    </lineage>
</organism>
<feature type="signal peptide" evidence="2">
    <location>
        <begin position="1"/>
        <end position="28"/>
    </location>
</feature>
<protein>
    <submittedName>
        <fullName evidence="3">Putative exported protein</fullName>
    </submittedName>
</protein>
<keyword evidence="2" id="KW-0732">Signal</keyword>
<accession>A0A0C6P3A6</accession>
<dbReference type="RefSeq" id="WP_003808885.1">
    <property type="nucleotide sequence ID" value="NC_019382.1"/>
</dbReference>
<dbReference type="SUPFAM" id="SSF53850">
    <property type="entry name" value="Periplasmic binding protein-like II"/>
    <property type="match status" value="1"/>
</dbReference>
<gene>
    <name evidence="3" type="ORF">BN112_2347</name>
</gene>
<comment type="similarity">
    <text evidence="1">Belongs to the UPF0065 (bug) family.</text>
</comment>
<feature type="chain" id="PRO_5002189898" evidence="2">
    <location>
        <begin position="29"/>
        <end position="332"/>
    </location>
</feature>
<dbReference type="GeneID" id="56480227"/>
<reference evidence="3 4" key="1">
    <citation type="journal article" date="2012" name="BMC Genomics">
        <title>Comparative genomics of the classical Bordetella subspecies: the evolution and exchange of virulence-associated diversity amongst closely related pathogens.</title>
        <authorList>
            <person name="Park J."/>
            <person name="Zhang Y."/>
            <person name="Buboltz A.M."/>
            <person name="Zhang X."/>
            <person name="Schuster S.C."/>
            <person name="Ahuja U."/>
            <person name="Liu M."/>
            <person name="Miller J.F."/>
            <person name="Sebaihia M."/>
            <person name="Bentley S.D."/>
            <person name="Parkhill J."/>
            <person name="Harvill E.T."/>
        </authorList>
    </citation>
    <scope>NUCLEOTIDE SEQUENCE [LARGE SCALE GENOMIC DNA]</scope>
    <source>
        <strain evidence="3 4">253</strain>
    </source>
</reference>
<dbReference type="Gene3D" id="3.40.190.150">
    <property type="entry name" value="Bordetella uptake gene, domain 1"/>
    <property type="match status" value="1"/>
</dbReference>
<evidence type="ECO:0000313" key="3">
    <source>
        <dbReference type="EMBL" id="CCJ54264.1"/>
    </source>
</evidence>
<dbReference type="EMBL" id="HE965806">
    <property type="protein sequence ID" value="CCJ54264.1"/>
    <property type="molecule type" value="Genomic_DNA"/>
</dbReference>
<dbReference type="PANTHER" id="PTHR42928:SF5">
    <property type="entry name" value="BLR1237 PROTEIN"/>
    <property type="match status" value="1"/>
</dbReference>
<dbReference type="InterPro" id="IPR005064">
    <property type="entry name" value="BUG"/>
</dbReference>
<evidence type="ECO:0000313" key="4">
    <source>
        <dbReference type="Proteomes" id="UP000007564"/>
    </source>
</evidence>
<dbReference type="KEGG" id="bbh:BN112_2347"/>
<dbReference type="HOGENOM" id="CLU_045683_0_0_4"/>
<dbReference type="PANTHER" id="PTHR42928">
    <property type="entry name" value="TRICARBOXYLATE-BINDING PROTEIN"/>
    <property type="match status" value="1"/>
</dbReference>
<dbReference type="Pfam" id="PF03401">
    <property type="entry name" value="TctC"/>
    <property type="match status" value="1"/>
</dbReference>
<dbReference type="CDD" id="cd07012">
    <property type="entry name" value="PBP2_Bug_TTT"/>
    <property type="match status" value="1"/>
</dbReference>
<dbReference type="AlphaFoldDB" id="A0A0C6P3A6"/>
<proteinExistence type="inferred from homology"/>
<dbReference type="Gene3D" id="3.40.190.10">
    <property type="entry name" value="Periplasmic binding protein-like II"/>
    <property type="match status" value="1"/>
</dbReference>
<dbReference type="InterPro" id="IPR042100">
    <property type="entry name" value="Bug_dom1"/>
</dbReference>
<sequence>MIASFVHQLKFAVTAVACCAALAPVAHAQDSYPSRPTRLVVGFSPGGPVDVGARLLGEHLSRTMGTTFLVENRVGANAMIAAESVKRAAPDGYTVFVSSSSAITLSPVLHKNTIRYNPEEDFAPVATIMEMPLILVVNNNDPKMKSVRTLQDLVELAKKNPGQITYGSAGPGNITQIAFEVLSSRAGIQMVHIPYKGTASAQSAILANEVNMVFDSLSVMAHIKSGAVRPLAISSNRRLAELPDVPTVQEAGYGDFNVASWVGLFVPKATPQAVIERLNKEVDGALKDKELAAKLTVQGPVLAMSPEEFQQRIRKESAELVEVVEKANISIN</sequence>
<dbReference type="OrthoDB" id="8678477at2"/>
<evidence type="ECO:0000256" key="2">
    <source>
        <dbReference type="SAM" id="SignalP"/>
    </source>
</evidence>
<dbReference type="PIRSF" id="PIRSF017082">
    <property type="entry name" value="YflP"/>
    <property type="match status" value="1"/>
</dbReference>
<dbReference type="Proteomes" id="UP000007564">
    <property type="component" value="Chromosome"/>
</dbReference>